<keyword evidence="1" id="KW-0812">Transmembrane</keyword>
<keyword evidence="1" id="KW-0472">Membrane</keyword>
<gene>
    <name evidence="2" type="ORF">AMD02_19660</name>
</gene>
<protein>
    <recommendedName>
        <fullName evidence="3">TM2 domain-containing protein</fullName>
    </recommendedName>
</protein>
<evidence type="ECO:0008006" key="3">
    <source>
        <dbReference type="Google" id="ProtNLM"/>
    </source>
</evidence>
<dbReference type="GeneID" id="87596452"/>
<feature type="transmembrane region" description="Helical" evidence="1">
    <location>
        <begin position="45"/>
        <end position="77"/>
    </location>
</feature>
<reference evidence="2" key="1">
    <citation type="submission" date="2015-08" db="EMBL/GenBank/DDBJ databases">
        <title>Complete DNA Sequence of Pseudomonas syringae pv. actinidiae, the Causal Agent of Kiwifruit Canker Disease.</title>
        <authorList>
            <person name="Rikkerink E.H.A."/>
            <person name="Fineran P.C."/>
        </authorList>
    </citation>
    <scope>NUCLEOTIDE SEQUENCE</scope>
    <source>
        <strain evidence="2">DSM 13666</strain>
    </source>
</reference>
<dbReference type="RefSeq" id="WP_050768961.1">
    <property type="nucleotide sequence ID" value="NZ_CP040441.1"/>
</dbReference>
<evidence type="ECO:0000313" key="2">
    <source>
        <dbReference type="EMBL" id="KOO36392.1"/>
    </source>
</evidence>
<keyword evidence="1" id="KW-1133">Transmembrane helix</keyword>
<dbReference type="AlphaFoldDB" id="A0A0M0KCT5"/>
<dbReference type="EMBL" id="LILD01000014">
    <property type="protein sequence ID" value="KOO36392.1"/>
    <property type="molecule type" value="Genomic_DNA"/>
</dbReference>
<accession>A0A0M0KCT5</accession>
<name>A0A0M0KCT5_ALKHA</name>
<evidence type="ECO:0000256" key="1">
    <source>
        <dbReference type="SAM" id="Phobius"/>
    </source>
</evidence>
<sequence>MHKVNLRKEGIFLPNQPLKNPGIAAVLSALWSGFGQIYNGQIGKGILFIIIQAINGLLFFVLIGFITWPIMWIWGVVDAYRSAERYNRMYSDH</sequence>
<dbReference type="PATRIC" id="fig|136160.3.peg.3924"/>
<comment type="caution">
    <text evidence="2">The sequence shown here is derived from an EMBL/GenBank/DDBJ whole genome shotgun (WGS) entry which is preliminary data.</text>
</comment>
<proteinExistence type="predicted"/>
<organism evidence="2">
    <name type="scientific">Halalkalibacterium halodurans</name>
    <name type="common">Bacillus halodurans</name>
    <dbReference type="NCBI Taxonomy" id="86665"/>
    <lineage>
        <taxon>Bacteria</taxon>
        <taxon>Bacillati</taxon>
        <taxon>Bacillota</taxon>
        <taxon>Bacilli</taxon>
        <taxon>Bacillales</taxon>
        <taxon>Bacillaceae</taxon>
        <taxon>Halalkalibacterium (ex Joshi et al. 2022)</taxon>
    </lineage>
</organism>